<dbReference type="PANTHER" id="PTHR37984">
    <property type="entry name" value="PROTEIN CBG26694"/>
    <property type="match status" value="1"/>
</dbReference>
<dbReference type="GO" id="GO:0003824">
    <property type="term" value="F:catalytic activity"/>
    <property type="evidence" value="ECO:0007669"/>
    <property type="project" value="UniProtKB-KW"/>
</dbReference>
<dbReference type="Proteomes" id="UP000740926">
    <property type="component" value="Unassembled WGS sequence"/>
</dbReference>
<dbReference type="FunFam" id="3.30.70.270:FF:000020">
    <property type="entry name" value="Transposon Tf2-6 polyprotein-like Protein"/>
    <property type="match status" value="1"/>
</dbReference>
<dbReference type="Gene3D" id="3.30.70.270">
    <property type="match status" value="1"/>
</dbReference>
<dbReference type="InterPro" id="IPR000477">
    <property type="entry name" value="RT_dom"/>
</dbReference>
<dbReference type="Pfam" id="PF17919">
    <property type="entry name" value="RT_RNaseH_2"/>
    <property type="match status" value="1"/>
</dbReference>
<reference evidence="4 5" key="1">
    <citation type="journal article" date="2020" name="Microb. Genom.">
        <title>Genetic diversity of clinical and environmental Mucorales isolates obtained from an investigation of mucormycosis cases among solid organ transplant recipients.</title>
        <authorList>
            <person name="Nguyen M.H."/>
            <person name="Kaul D."/>
            <person name="Muto C."/>
            <person name="Cheng S.J."/>
            <person name="Richter R.A."/>
            <person name="Bruno V.M."/>
            <person name="Liu G."/>
            <person name="Beyhan S."/>
            <person name="Sundermann A.J."/>
            <person name="Mounaud S."/>
            <person name="Pasculle A.W."/>
            <person name="Nierman W.C."/>
            <person name="Driscoll E."/>
            <person name="Cumbie R."/>
            <person name="Clancy C.J."/>
            <person name="Dupont C.L."/>
        </authorList>
    </citation>
    <scope>NUCLEOTIDE SEQUENCE [LARGE SCALE GENOMIC DNA]</scope>
    <source>
        <strain evidence="4 5">GL24</strain>
    </source>
</reference>
<evidence type="ECO:0000313" key="4">
    <source>
        <dbReference type="EMBL" id="KAG1555205.1"/>
    </source>
</evidence>
<accession>A0A9P6YQ81</accession>
<dbReference type="FunFam" id="3.10.20.370:FF:000001">
    <property type="entry name" value="Retrovirus-related Pol polyprotein from transposon 17.6-like protein"/>
    <property type="match status" value="1"/>
</dbReference>
<evidence type="ECO:0000259" key="2">
    <source>
        <dbReference type="Pfam" id="PF00078"/>
    </source>
</evidence>
<gene>
    <name evidence="4" type="ORF">G6F50_012886</name>
</gene>
<keyword evidence="5" id="KW-1185">Reference proteome</keyword>
<feature type="domain" description="Reverse transcriptase/retrotransposon-derived protein RNase H-like" evidence="3">
    <location>
        <begin position="239"/>
        <end position="333"/>
    </location>
</feature>
<keyword evidence="1" id="KW-0511">Multifunctional enzyme</keyword>
<dbReference type="InterPro" id="IPR041577">
    <property type="entry name" value="RT_RNaseH_2"/>
</dbReference>
<dbReference type="SUPFAM" id="SSF56672">
    <property type="entry name" value="DNA/RNA polymerases"/>
    <property type="match status" value="1"/>
</dbReference>
<evidence type="ECO:0000256" key="1">
    <source>
        <dbReference type="ARBA" id="ARBA00023268"/>
    </source>
</evidence>
<comment type="caution">
    <text evidence="4">The sequence shown here is derived from an EMBL/GenBank/DDBJ whole genome shotgun (WGS) entry which is preliminary data.</text>
</comment>
<protein>
    <recommendedName>
        <fullName evidence="6">Reverse transcriptase/retrotransposon-derived protein RNase H-like domain-containing protein</fullName>
    </recommendedName>
</protein>
<evidence type="ECO:0000259" key="3">
    <source>
        <dbReference type="Pfam" id="PF17919"/>
    </source>
</evidence>
<proteinExistence type="predicted"/>
<dbReference type="AlphaFoldDB" id="A0A9P6YQ81"/>
<dbReference type="InterPro" id="IPR050951">
    <property type="entry name" value="Retrovirus_Pol_polyprotein"/>
</dbReference>
<dbReference type="InterPro" id="IPR043502">
    <property type="entry name" value="DNA/RNA_pol_sf"/>
</dbReference>
<dbReference type="InterPro" id="IPR043128">
    <property type="entry name" value="Rev_trsase/Diguanyl_cyclase"/>
</dbReference>
<dbReference type="PANTHER" id="PTHR37984:SF5">
    <property type="entry name" value="PROTEIN NYNRIN-LIKE"/>
    <property type="match status" value="1"/>
</dbReference>
<dbReference type="CDD" id="cd09274">
    <property type="entry name" value="RNase_HI_RT_Ty3"/>
    <property type="match status" value="1"/>
</dbReference>
<dbReference type="Gene3D" id="3.10.10.10">
    <property type="entry name" value="HIV Type 1 Reverse Transcriptase, subunit A, domain 1"/>
    <property type="match status" value="1"/>
</dbReference>
<dbReference type="CDD" id="cd01647">
    <property type="entry name" value="RT_LTR"/>
    <property type="match status" value="1"/>
</dbReference>
<evidence type="ECO:0000313" key="5">
    <source>
        <dbReference type="Proteomes" id="UP000740926"/>
    </source>
</evidence>
<sequence length="354" mass="40252">MHRIDTGDALPVHVRDYRRPFAENEQIKKEVQEMLRKEVIEPSTSAWCSPVVMIPKPDKTWRFCVDFRKLNTVTVKDKFPIGNLNELLDKLHGCKYLSTIDLKSGFWQISMDPKDAHKTAFIANGALYQFKVLPFGCVTGPNSFSRFMHGSNQRRTYAISTKATSTLIRIQSKDFISSNGIRSDPAKIQAIKDWPIPTTVKALQRFLGFCAFYHRFIKNLSQTAAPMYALLRKDTPFVWSKEADQAFAKLKDIIMTLPTLAYPDPHKPYDVHTDASTFGLGAIIVQDGRPVAFASRTLTPAEKNYTTTEQEALCVVYALDHFYPYLYGAVFTIYTDHAALKCILSKKEPKVKCF</sequence>
<feature type="domain" description="Reverse transcriptase" evidence="2">
    <location>
        <begin position="54"/>
        <end position="151"/>
    </location>
</feature>
<organism evidence="4 5">
    <name type="scientific">Rhizopus delemar</name>
    <dbReference type="NCBI Taxonomy" id="936053"/>
    <lineage>
        <taxon>Eukaryota</taxon>
        <taxon>Fungi</taxon>
        <taxon>Fungi incertae sedis</taxon>
        <taxon>Mucoromycota</taxon>
        <taxon>Mucoromycotina</taxon>
        <taxon>Mucoromycetes</taxon>
        <taxon>Mucorales</taxon>
        <taxon>Mucorineae</taxon>
        <taxon>Rhizopodaceae</taxon>
        <taxon>Rhizopus</taxon>
    </lineage>
</organism>
<name>A0A9P6YQ81_9FUNG</name>
<dbReference type="Pfam" id="PF00078">
    <property type="entry name" value="RVT_1"/>
    <property type="match status" value="1"/>
</dbReference>
<evidence type="ECO:0008006" key="6">
    <source>
        <dbReference type="Google" id="ProtNLM"/>
    </source>
</evidence>
<dbReference type="EMBL" id="JAANIU010004467">
    <property type="protein sequence ID" value="KAG1555205.1"/>
    <property type="molecule type" value="Genomic_DNA"/>
</dbReference>